<organism evidence="6 7">
    <name type="scientific">Actinopolymorpha pittospori</name>
    <dbReference type="NCBI Taxonomy" id="648752"/>
    <lineage>
        <taxon>Bacteria</taxon>
        <taxon>Bacillati</taxon>
        <taxon>Actinomycetota</taxon>
        <taxon>Actinomycetes</taxon>
        <taxon>Propionibacteriales</taxon>
        <taxon>Actinopolymorphaceae</taxon>
        <taxon>Actinopolymorpha</taxon>
    </lineage>
</organism>
<feature type="domain" description="HTH tetR-type" evidence="5">
    <location>
        <begin position="23"/>
        <end position="83"/>
    </location>
</feature>
<comment type="caution">
    <text evidence="6">The sequence shown here is derived from an EMBL/GenBank/DDBJ whole genome shotgun (WGS) entry which is preliminary data.</text>
</comment>
<dbReference type="InterPro" id="IPR036271">
    <property type="entry name" value="Tet_transcr_reg_TetR-rel_C_sf"/>
</dbReference>
<dbReference type="Proteomes" id="UP000638648">
    <property type="component" value="Unassembled WGS sequence"/>
</dbReference>
<dbReference type="SUPFAM" id="SSF46689">
    <property type="entry name" value="Homeodomain-like"/>
    <property type="match status" value="1"/>
</dbReference>
<evidence type="ECO:0000259" key="5">
    <source>
        <dbReference type="PROSITE" id="PS50977"/>
    </source>
</evidence>
<keyword evidence="2 4" id="KW-0238">DNA-binding</keyword>
<evidence type="ECO:0000313" key="6">
    <source>
        <dbReference type="EMBL" id="MBE1612680.1"/>
    </source>
</evidence>
<dbReference type="PANTHER" id="PTHR30055:SF234">
    <property type="entry name" value="HTH-TYPE TRANSCRIPTIONAL REGULATOR BETI"/>
    <property type="match status" value="1"/>
</dbReference>
<dbReference type="RefSeq" id="WP_192755680.1">
    <property type="nucleotide sequence ID" value="NZ_BAABJL010000140.1"/>
</dbReference>
<dbReference type="InterPro" id="IPR041490">
    <property type="entry name" value="KstR2_TetR_C"/>
</dbReference>
<evidence type="ECO:0000256" key="4">
    <source>
        <dbReference type="PROSITE-ProRule" id="PRU00335"/>
    </source>
</evidence>
<accession>A0A927N4S8</accession>
<keyword evidence="3" id="KW-0804">Transcription</keyword>
<dbReference type="GO" id="GO:0003700">
    <property type="term" value="F:DNA-binding transcription factor activity"/>
    <property type="evidence" value="ECO:0007669"/>
    <property type="project" value="TreeGrafter"/>
</dbReference>
<dbReference type="AlphaFoldDB" id="A0A927N4S8"/>
<dbReference type="GO" id="GO:0000976">
    <property type="term" value="F:transcription cis-regulatory region binding"/>
    <property type="evidence" value="ECO:0007669"/>
    <property type="project" value="TreeGrafter"/>
</dbReference>
<dbReference type="SUPFAM" id="SSF48498">
    <property type="entry name" value="Tetracyclin repressor-like, C-terminal domain"/>
    <property type="match status" value="1"/>
</dbReference>
<dbReference type="PANTHER" id="PTHR30055">
    <property type="entry name" value="HTH-TYPE TRANSCRIPTIONAL REGULATOR RUTR"/>
    <property type="match status" value="1"/>
</dbReference>
<evidence type="ECO:0000313" key="7">
    <source>
        <dbReference type="Proteomes" id="UP000638648"/>
    </source>
</evidence>
<protein>
    <submittedName>
        <fullName evidence="6">AcrR family transcriptional regulator</fullName>
    </submittedName>
</protein>
<dbReference type="Gene3D" id="1.10.357.10">
    <property type="entry name" value="Tetracycline Repressor, domain 2"/>
    <property type="match status" value="1"/>
</dbReference>
<name>A0A927N4S8_9ACTN</name>
<proteinExistence type="predicted"/>
<keyword evidence="7" id="KW-1185">Reference proteome</keyword>
<reference evidence="6" key="1">
    <citation type="submission" date="2020-10" db="EMBL/GenBank/DDBJ databases">
        <title>Sequencing the genomes of 1000 actinobacteria strains.</title>
        <authorList>
            <person name="Klenk H.-P."/>
        </authorList>
    </citation>
    <scope>NUCLEOTIDE SEQUENCE</scope>
    <source>
        <strain evidence="6">DSM 45354</strain>
    </source>
</reference>
<dbReference type="InterPro" id="IPR009057">
    <property type="entry name" value="Homeodomain-like_sf"/>
</dbReference>
<dbReference type="EMBL" id="JADBEM010000001">
    <property type="protein sequence ID" value="MBE1612680.1"/>
    <property type="molecule type" value="Genomic_DNA"/>
</dbReference>
<feature type="DNA-binding region" description="H-T-H motif" evidence="4">
    <location>
        <begin position="46"/>
        <end position="65"/>
    </location>
</feature>
<evidence type="ECO:0000256" key="1">
    <source>
        <dbReference type="ARBA" id="ARBA00023015"/>
    </source>
</evidence>
<dbReference type="PROSITE" id="PS01081">
    <property type="entry name" value="HTH_TETR_1"/>
    <property type="match status" value="1"/>
</dbReference>
<sequence>MRSEKQPDGQPAAEATPRSFIEEARRTQIIDCAIDTIAEVGYAGASLSRIAQRAGISKGVISYHFAGKDELIEQVVVHIYAVGGEFMWNSQLKDATGPVEQLRAYISANIEFIATHRKQIAVVTEIFMSFRDKQGRPKYDVAAEEPVFAPLIELLRGGQEAGVFRTFDVRVMALAIRRLIDGTVGELLAHPDTDVSAYIDAAVDLFHHATRK</sequence>
<dbReference type="PRINTS" id="PR00455">
    <property type="entry name" value="HTHTETR"/>
</dbReference>
<dbReference type="InterPro" id="IPR050109">
    <property type="entry name" value="HTH-type_TetR-like_transc_reg"/>
</dbReference>
<dbReference type="PROSITE" id="PS50977">
    <property type="entry name" value="HTH_TETR_2"/>
    <property type="match status" value="1"/>
</dbReference>
<gene>
    <name evidence="6" type="ORF">HEB94_009528</name>
</gene>
<keyword evidence="1" id="KW-0805">Transcription regulation</keyword>
<dbReference type="InterPro" id="IPR001647">
    <property type="entry name" value="HTH_TetR"/>
</dbReference>
<dbReference type="InterPro" id="IPR023772">
    <property type="entry name" value="DNA-bd_HTH_TetR-type_CS"/>
</dbReference>
<evidence type="ECO:0000256" key="3">
    <source>
        <dbReference type="ARBA" id="ARBA00023163"/>
    </source>
</evidence>
<dbReference type="Pfam" id="PF17932">
    <property type="entry name" value="TetR_C_24"/>
    <property type="match status" value="1"/>
</dbReference>
<evidence type="ECO:0000256" key="2">
    <source>
        <dbReference type="ARBA" id="ARBA00023125"/>
    </source>
</evidence>
<dbReference type="Pfam" id="PF00440">
    <property type="entry name" value="TetR_N"/>
    <property type="match status" value="1"/>
</dbReference>